<dbReference type="PANTHER" id="PTHR11008:SF9">
    <property type="entry name" value="PROTEIN TAKEOUT-LIKE PROTEIN"/>
    <property type="match status" value="1"/>
</dbReference>
<dbReference type="PANTHER" id="PTHR11008">
    <property type="entry name" value="PROTEIN TAKEOUT-LIKE PROTEIN"/>
    <property type="match status" value="1"/>
</dbReference>
<keyword evidence="1" id="KW-0732">Signal</keyword>
<dbReference type="EMBL" id="OU893341">
    <property type="protein sequence ID" value="CAG9782963.1"/>
    <property type="molecule type" value="Genomic_DNA"/>
</dbReference>
<feature type="chain" id="PRO_5040260673" evidence="1">
    <location>
        <begin position="25"/>
        <end position="273"/>
    </location>
</feature>
<proteinExistence type="predicted"/>
<dbReference type="Proteomes" id="UP001153714">
    <property type="component" value="Chromosome 10"/>
</dbReference>
<evidence type="ECO:0000313" key="3">
    <source>
        <dbReference type="Proteomes" id="UP001153714"/>
    </source>
</evidence>
<organism evidence="2 3">
    <name type="scientific">Diatraea saccharalis</name>
    <name type="common">sugarcane borer</name>
    <dbReference type="NCBI Taxonomy" id="40085"/>
    <lineage>
        <taxon>Eukaryota</taxon>
        <taxon>Metazoa</taxon>
        <taxon>Ecdysozoa</taxon>
        <taxon>Arthropoda</taxon>
        <taxon>Hexapoda</taxon>
        <taxon>Insecta</taxon>
        <taxon>Pterygota</taxon>
        <taxon>Neoptera</taxon>
        <taxon>Endopterygota</taxon>
        <taxon>Lepidoptera</taxon>
        <taxon>Glossata</taxon>
        <taxon>Ditrysia</taxon>
        <taxon>Pyraloidea</taxon>
        <taxon>Crambidae</taxon>
        <taxon>Crambinae</taxon>
        <taxon>Diatraea</taxon>
    </lineage>
</organism>
<protein>
    <submittedName>
        <fullName evidence="2">Uncharacterized protein</fullName>
    </submittedName>
</protein>
<accession>A0A9N9QQ33</accession>
<dbReference type="AlphaFoldDB" id="A0A9N9QQ33"/>
<sequence length="273" mass="30739">MYFFIVYFRMKLWIVLMLCALCAAAAPTIEDEEFSLPMPPEDIEKLDAGSRNLLINALIRQMFTYIRHVIRNGSIIFNTPPLDPLELDHYHFYLPAVLINLDLDLKDVLVTGIGDFVVHRSNLNMNTLSFDVEISVPKINIDAGHYDLVGDLYTAIPLYGKGKAKFEVDNYVFRAVIFLKQSEDGKSVLIDRIESPSFAIPGFKSGLTGVIGGGDIDAIVNAITEEVIMDYVNRFQAVIARNVSSLIIHFGNPILNQLDTWRFIAPFVPRPRS</sequence>
<dbReference type="Pfam" id="PF06585">
    <property type="entry name" value="JHBP"/>
    <property type="match status" value="1"/>
</dbReference>
<gene>
    <name evidence="2" type="ORF">DIATSA_LOCUS1174</name>
</gene>
<reference evidence="2" key="2">
    <citation type="submission" date="2022-10" db="EMBL/GenBank/DDBJ databases">
        <authorList>
            <consortium name="ENA_rothamsted_submissions"/>
            <consortium name="culmorum"/>
            <person name="King R."/>
        </authorList>
    </citation>
    <scope>NUCLEOTIDE SEQUENCE</scope>
</reference>
<dbReference type="InterPro" id="IPR010562">
    <property type="entry name" value="Haemolymph_juvenile_hormone-bd"/>
</dbReference>
<reference evidence="2" key="1">
    <citation type="submission" date="2021-12" db="EMBL/GenBank/DDBJ databases">
        <authorList>
            <person name="King R."/>
        </authorList>
    </citation>
    <scope>NUCLEOTIDE SEQUENCE</scope>
</reference>
<dbReference type="Gene3D" id="3.15.10.30">
    <property type="entry name" value="Haemolymph juvenile hormone binding protein"/>
    <property type="match status" value="1"/>
</dbReference>
<dbReference type="OrthoDB" id="7969776at2759"/>
<name>A0A9N9QQ33_9NEOP</name>
<dbReference type="SMART" id="SM00700">
    <property type="entry name" value="JHBP"/>
    <property type="match status" value="1"/>
</dbReference>
<feature type="signal peptide" evidence="1">
    <location>
        <begin position="1"/>
        <end position="24"/>
    </location>
</feature>
<evidence type="ECO:0000313" key="2">
    <source>
        <dbReference type="EMBL" id="CAG9782963.1"/>
    </source>
</evidence>
<evidence type="ECO:0000256" key="1">
    <source>
        <dbReference type="SAM" id="SignalP"/>
    </source>
</evidence>
<dbReference type="InterPro" id="IPR038606">
    <property type="entry name" value="To_sf"/>
</dbReference>
<keyword evidence="3" id="KW-1185">Reference proteome</keyword>